<dbReference type="AlphaFoldDB" id="A0A836CLP8"/>
<comment type="similarity">
    <text evidence="5">Belongs to the TDD superfamily. DTWD2 family.</text>
</comment>
<feature type="compositionally biased region" description="Low complexity" evidence="7">
    <location>
        <begin position="115"/>
        <end position="130"/>
    </location>
</feature>
<sequence>MSQAVGDAHTLILIDGTWAQAKKIVKTTPWLSVLCTPVQFRDGGSSTYTIRREPMPHCLSTLESIAYSLEVLEATDQARAAAVSLRKAFAAMVRHQVRSADEVGNVRFVKRPPKGQQHSQAQSRQQQPSQGRGGGSKYRSM</sequence>
<feature type="region of interest" description="Disordered" evidence="7">
    <location>
        <begin position="103"/>
        <end position="141"/>
    </location>
</feature>
<evidence type="ECO:0000259" key="8">
    <source>
        <dbReference type="Pfam" id="PF03942"/>
    </source>
</evidence>
<dbReference type="InterPro" id="IPR005636">
    <property type="entry name" value="DTW"/>
</dbReference>
<organism evidence="9 10">
    <name type="scientific">Tribonema minus</name>
    <dbReference type="NCBI Taxonomy" id="303371"/>
    <lineage>
        <taxon>Eukaryota</taxon>
        <taxon>Sar</taxon>
        <taxon>Stramenopiles</taxon>
        <taxon>Ochrophyta</taxon>
        <taxon>PX clade</taxon>
        <taxon>Xanthophyceae</taxon>
        <taxon>Tribonematales</taxon>
        <taxon>Tribonemataceae</taxon>
        <taxon>Tribonema</taxon>
    </lineage>
</organism>
<dbReference type="Proteomes" id="UP000664859">
    <property type="component" value="Unassembled WGS sequence"/>
</dbReference>
<dbReference type="EC" id="2.5.1.25" evidence="1"/>
<feature type="domain" description="DTW" evidence="8">
    <location>
        <begin position="8"/>
        <end position="96"/>
    </location>
</feature>
<evidence type="ECO:0000313" key="10">
    <source>
        <dbReference type="Proteomes" id="UP000664859"/>
    </source>
</evidence>
<keyword evidence="10" id="KW-1185">Reference proteome</keyword>
<evidence type="ECO:0000256" key="5">
    <source>
        <dbReference type="ARBA" id="ARBA00034489"/>
    </source>
</evidence>
<protein>
    <recommendedName>
        <fullName evidence="1">tRNA-uridine aminocarboxypropyltransferase</fullName>
        <ecNumber evidence="1">2.5.1.25</ecNumber>
    </recommendedName>
</protein>
<proteinExistence type="inferred from homology"/>
<accession>A0A836CLP8</accession>
<dbReference type="EMBL" id="JAFCMP010000043">
    <property type="protein sequence ID" value="KAG5189893.1"/>
    <property type="molecule type" value="Genomic_DNA"/>
</dbReference>
<dbReference type="GO" id="GO:0008033">
    <property type="term" value="P:tRNA processing"/>
    <property type="evidence" value="ECO:0007669"/>
    <property type="project" value="UniProtKB-KW"/>
</dbReference>
<name>A0A836CLP8_9STRA</name>
<comment type="catalytic activity">
    <reaction evidence="6">
        <text>a uridine in tRNA + S-adenosyl-L-methionine = a 3-[(3S)-3-amino-3-carboxypropyl]uridine in tRNA + S-methyl-5'-thioadenosine + H(+)</text>
        <dbReference type="Rhea" id="RHEA:62432"/>
        <dbReference type="Rhea" id="RHEA-COMP:13339"/>
        <dbReference type="Rhea" id="RHEA-COMP:16092"/>
        <dbReference type="ChEBI" id="CHEBI:15378"/>
        <dbReference type="ChEBI" id="CHEBI:17509"/>
        <dbReference type="ChEBI" id="CHEBI:59789"/>
        <dbReference type="ChEBI" id="CHEBI:65315"/>
        <dbReference type="ChEBI" id="CHEBI:82930"/>
        <dbReference type="EC" id="2.5.1.25"/>
    </reaction>
</comment>
<dbReference type="PANTHER" id="PTHR21392">
    <property type="entry name" value="TRNA-URIDINE AMINOCARBOXYPROPYLTRANSFERASE 2"/>
    <property type="match status" value="1"/>
</dbReference>
<dbReference type="OrthoDB" id="408541at2759"/>
<dbReference type="Pfam" id="PF03942">
    <property type="entry name" value="DTW"/>
    <property type="match status" value="1"/>
</dbReference>
<dbReference type="PANTHER" id="PTHR21392:SF0">
    <property type="entry name" value="TRNA-URIDINE AMINOCARBOXYPROPYLTRANSFERASE 2"/>
    <property type="match status" value="1"/>
</dbReference>
<feature type="compositionally biased region" description="Gly residues" evidence="7">
    <location>
        <begin position="131"/>
        <end position="141"/>
    </location>
</feature>
<evidence type="ECO:0000256" key="4">
    <source>
        <dbReference type="ARBA" id="ARBA00022694"/>
    </source>
</evidence>
<evidence type="ECO:0000256" key="6">
    <source>
        <dbReference type="ARBA" id="ARBA00048718"/>
    </source>
</evidence>
<evidence type="ECO:0000256" key="3">
    <source>
        <dbReference type="ARBA" id="ARBA00022691"/>
    </source>
</evidence>
<keyword evidence="4" id="KW-0819">tRNA processing</keyword>
<dbReference type="GO" id="GO:0016432">
    <property type="term" value="F:tRNA-uridine aminocarboxypropyltransferase activity"/>
    <property type="evidence" value="ECO:0007669"/>
    <property type="project" value="UniProtKB-EC"/>
</dbReference>
<comment type="caution">
    <text evidence="9">The sequence shown here is derived from an EMBL/GenBank/DDBJ whole genome shotgun (WGS) entry which is preliminary data.</text>
</comment>
<evidence type="ECO:0000256" key="2">
    <source>
        <dbReference type="ARBA" id="ARBA00022679"/>
    </source>
</evidence>
<keyword evidence="2" id="KW-0808">Transferase</keyword>
<dbReference type="InterPro" id="IPR039262">
    <property type="entry name" value="DTWD2/TAPT"/>
</dbReference>
<evidence type="ECO:0000256" key="7">
    <source>
        <dbReference type="SAM" id="MobiDB-lite"/>
    </source>
</evidence>
<reference evidence="9" key="1">
    <citation type="submission" date="2021-02" db="EMBL/GenBank/DDBJ databases">
        <title>First Annotated Genome of the Yellow-green Alga Tribonema minus.</title>
        <authorList>
            <person name="Mahan K.M."/>
        </authorList>
    </citation>
    <scope>NUCLEOTIDE SEQUENCE</scope>
    <source>
        <strain evidence="9">UTEX B ZZ1240</strain>
    </source>
</reference>
<gene>
    <name evidence="9" type="ORF">JKP88DRAFT_18659</name>
</gene>
<keyword evidence="3" id="KW-0949">S-adenosyl-L-methionine</keyword>
<evidence type="ECO:0000256" key="1">
    <source>
        <dbReference type="ARBA" id="ARBA00012386"/>
    </source>
</evidence>
<evidence type="ECO:0000313" key="9">
    <source>
        <dbReference type="EMBL" id="KAG5189893.1"/>
    </source>
</evidence>